<dbReference type="PANTHER" id="PTHR47992">
    <property type="entry name" value="PROTEIN PHOSPHATASE"/>
    <property type="match status" value="1"/>
</dbReference>
<accession>A0A1I2DKG4</accession>
<evidence type="ECO:0000259" key="2">
    <source>
        <dbReference type="PROSITE" id="PS51746"/>
    </source>
</evidence>
<evidence type="ECO:0000313" key="4">
    <source>
        <dbReference type="Proteomes" id="UP000199400"/>
    </source>
</evidence>
<dbReference type="EMBL" id="FOMX01000020">
    <property type="protein sequence ID" value="SFE80763.1"/>
    <property type="molecule type" value="Genomic_DNA"/>
</dbReference>
<dbReference type="InterPro" id="IPR036457">
    <property type="entry name" value="PPM-type-like_dom_sf"/>
</dbReference>
<protein>
    <submittedName>
        <fullName evidence="3">Protein phosphatase</fullName>
    </submittedName>
</protein>
<dbReference type="SMART" id="SM00332">
    <property type="entry name" value="PP2Cc"/>
    <property type="match status" value="1"/>
</dbReference>
<dbReference type="SUPFAM" id="SSF81606">
    <property type="entry name" value="PP2C-like"/>
    <property type="match status" value="1"/>
</dbReference>
<feature type="region of interest" description="Disordered" evidence="1">
    <location>
        <begin position="12"/>
        <end position="33"/>
    </location>
</feature>
<dbReference type="SMART" id="SM00331">
    <property type="entry name" value="PP2C_SIG"/>
    <property type="match status" value="1"/>
</dbReference>
<dbReference type="Pfam" id="PF13672">
    <property type="entry name" value="PP2C_2"/>
    <property type="match status" value="1"/>
</dbReference>
<gene>
    <name evidence="3" type="ORF">SAMN02745121_05568</name>
</gene>
<dbReference type="STRING" id="54.SAMN02745121_05568"/>
<name>A0A1I2DKG4_9BACT</name>
<sequence length="309" mass="33229">MSRRRRKLALFPTGDGLPQADDPALPGPVSGSAHSALRWPQASALLGSAWSVAHTTHFGMTDPGKLRAINEDAFLADGRLGLFIVADGVGGRPFGGLAAGEAVSVLWERIWHETKARGASMPGQNASWVGSEAIVKIEGVVRTAMQDASQKLRAMAKVDGRYAGMCTTASVVLVAGEVAVVGQVGDSRVYHARGPEIRQVTEDHTLLNLRIKQGFALPEHTRGRRSPITRALGLADELEVDIYAVPVARGDRLLLCSDGLHEYFDREKVLRRLFQLDIQAAAPAAVRHARRRGGRDNITALFVEILGPG</sequence>
<dbReference type="RefSeq" id="WP_170135621.1">
    <property type="nucleotide sequence ID" value="NZ_FOMX01000020.1"/>
</dbReference>
<dbReference type="InterPro" id="IPR001932">
    <property type="entry name" value="PPM-type_phosphatase-like_dom"/>
</dbReference>
<dbReference type="GO" id="GO:0004722">
    <property type="term" value="F:protein serine/threonine phosphatase activity"/>
    <property type="evidence" value="ECO:0007669"/>
    <property type="project" value="InterPro"/>
</dbReference>
<proteinExistence type="predicted"/>
<dbReference type="AlphaFoldDB" id="A0A1I2DKG4"/>
<dbReference type="CDD" id="cd00143">
    <property type="entry name" value="PP2Cc"/>
    <property type="match status" value="1"/>
</dbReference>
<keyword evidence="4" id="KW-1185">Reference proteome</keyword>
<dbReference type="PROSITE" id="PS51746">
    <property type="entry name" value="PPM_2"/>
    <property type="match status" value="1"/>
</dbReference>
<dbReference type="InterPro" id="IPR015655">
    <property type="entry name" value="PP2C"/>
</dbReference>
<dbReference type="Gene3D" id="3.60.40.10">
    <property type="entry name" value="PPM-type phosphatase domain"/>
    <property type="match status" value="1"/>
</dbReference>
<organism evidence="3 4">
    <name type="scientific">Nannocystis exedens</name>
    <dbReference type="NCBI Taxonomy" id="54"/>
    <lineage>
        <taxon>Bacteria</taxon>
        <taxon>Pseudomonadati</taxon>
        <taxon>Myxococcota</taxon>
        <taxon>Polyangia</taxon>
        <taxon>Nannocystales</taxon>
        <taxon>Nannocystaceae</taxon>
        <taxon>Nannocystis</taxon>
    </lineage>
</organism>
<dbReference type="Proteomes" id="UP000199400">
    <property type="component" value="Unassembled WGS sequence"/>
</dbReference>
<reference evidence="4" key="1">
    <citation type="submission" date="2016-10" db="EMBL/GenBank/DDBJ databases">
        <authorList>
            <person name="Varghese N."/>
            <person name="Submissions S."/>
        </authorList>
    </citation>
    <scope>NUCLEOTIDE SEQUENCE [LARGE SCALE GENOMIC DNA]</scope>
    <source>
        <strain evidence="4">ATCC 25963</strain>
    </source>
</reference>
<evidence type="ECO:0000313" key="3">
    <source>
        <dbReference type="EMBL" id="SFE80763.1"/>
    </source>
</evidence>
<feature type="domain" description="PPM-type phosphatase" evidence="2">
    <location>
        <begin position="57"/>
        <end position="305"/>
    </location>
</feature>
<evidence type="ECO:0000256" key="1">
    <source>
        <dbReference type="SAM" id="MobiDB-lite"/>
    </source>
</evidence>